<comment type="caution">
    <text evidence="10">The sequence shown here is derived from an EMBL/GenBank/DDBJ whole genome shotgun (WGS) entry which is preliminary data.</text>
</comment>
<comment type="cofactor">
    <cofactor evidence="1 8">
        <name>heme</name>
        <dbReference type="ChEBI" id="CHEBI:30413"/>
    </cofactor>
</comment>
<evidence type="ECO:0000256" key="7">
    <source>
        <dbReference type="ARBA" id="ARBA00023033"/>
    </source>
</evidence>
<keyword evidence="6 8" id="KW-0408">Iron</keyword>
<organism evidence="10 11">
    <name type="scientific">Gossypium stocksii</name>
    <dbReference type="NCBI Taxonomy" id="47602"/>
    <lineage>
        <taxon>Eukaryota</taxon>
        <taxon>Viridiplantae</taxon>
        <taxon>Streptophyta</taxon>
        <taxon>Embryophyta</taxon>
        <taxon>Tracheophyta</taxon>
        <taxon>Spermatophyta</taxon>
        <taxon>Magnoliopsida</taxon>
        <taxon>eudicotyledons</taxon>
        <taxon>Gunneridae</taxon>
        <taxon>Pentapetalae</taxon>
        <taxon>rosids</taxon>
        <taxon>malvids</taxon>
        <taxon>Malvales</taxon>
        <taxon>Malvaceae</taxon>
        <taxon>Malvoideae</taxon>
        <taxon>Gossypium</taxon>
    </lineage>
</organism>
<evidence type="ECO:0000256" key="4">
    <source>
        <dbReference type="ARBA" id="ARBA00022723"/>
    </source>
</evidence>
<proteinExistence type="inferred from homology"/>
<evidence type="ECO:0000256" key="2">
    <source>
        <dbReference type="ARBA" id="ARBA00010617"/>
    </source>
</evidence>
<evidence type="ECO:0000313" key="10">
    <source>
        <dbReference type="EMBL" id="KAH1046169.1"/>
    </source>
</evidence>
<dbReference type="PRINTS" id="PR00463">
    <property type="entry name" value="EP450I"/>
</dbReference>
<feature type="transmembrane region" description="Helical" evidence="9">
    <location>
        <begin position="1003"/>
        <end position="1022"/>
    </location>
</feature>
<dbReference type="GO" id="GO:0010120">
    <property type="term" value="P:camalexin biosynthetic process"/>
    <property type="evidence" value="ECO:0007669"/>
    <property type="project" value="UniProtKB-ARBA"/>
</dbReference>
<dbReference type="InterPro" id="IPR001128">
    <property type="entry name" value="Cyt_P450"/>
</dbReference>
<dbReference type="GO" id="GO:0005506">
    <property type="term" value="F:iron ion binding"/>
    <property type="evidence" value="ECO:0007669"/>
    <property type="project" value="InterPro"/>
</dbReference>
<dbReference type="InterPro" id="IPR017972">
    <property type="entry name" value="Cyt_P450_CS"/>
</dbReference>
<keyword evidence="5" id="KW-0560">Oxidoreductase</keyword>
<dbReference type="FunFam" id="1.10.630.10:FF:000037">
    <property type="entry name" value="Cytochrome P450 9"/>
    <property type="match status" value="2"/>
</dbReference>
<dbReference type="GO" id="GO:0009684">
    <property type="term" value="P:indoleacetic acid biosynthetic process"/>
    <property type="evidence" value="ECO:0007669"/>
    <property type="project" value="UniProtKB-ARBA"/>
</dbReference>
<dbReference type="GO" id="GO:0052544">
    <property type="term" value="P:defense response by callose deposition in cell wall"/>
    <property type="evidence" value="ECO:0007669"/>
    <property type="project" value="UniProtKB-ARBA"/>
</dbReference>
<dbReference type="Gene3D" id="1.10.630.10">
    <property type="entry name" value="Cytochrome P450"/>
    <property type="match status" value="2"/>
</dbReference>
<keyword evidence="4 8" id="KW-0479">Metal-binding</keyword>
<dbReference type="PANTHER" id="PTHR47944:SF4">
    <property type="entry name" value="OS09G0441700 PROTEIN"/>
    <property type="match status" value="1"/>
</dbReference>
<accession>A0A9D3UL04</accession>
<evidence type="ECO:0000256" key="3">
    <source>
        <dbReference type="ARBA" id="ARBA00022617"/>
    </source>
</evidence>
<dbReference type="SUPFAM" id="SSF48264">
    <property type="entry name" value="Cytochrome P450"/>
    <property type="match status" value="2"/>
</dbReference>
<evidence type="ECO:0000313" key="11">
    <source>
        <dbReference type="Proteomes" id="UP000828251"/>
    </source>
</evidence>
<dbReference type="InterPro" id="IPR036396">
    <property type="entry name" value="Cyt_P450_sf"/>
</dbReference>
<feature type="transmembrane region" description="Helical" evidence="9">
    <location>
        <begin position="537"/>
        <end position="564"/>
    </location>
</feature>
<keyword evidence="9" id="KW-0812">Transmembrane</keyword>
<evidence type="ECO:0000256" key="5">
    <source>
        <dbReference type="ARBA" id="ARBA00023002"/>
    </source>
</evidence>
<protein>
    <submittedName>
        <fullName evidence="10">Uncharacterized protein</fullName>
    </submittedName>
</protein>
<dbReference type="Pfam" id="PF00067">
    <property type="entry name" value="p450"/>
    <property type="match status" value="2"/>
</dbReference>
<dbReference type="GO" id="GO:0009625">
    <property type="term" value="P:response to insect"/>
    <property type="evidence" value="ECO:0007669"/>
    <property type="project" value="UniProtKB-ARBA"/>
</dbReference>
<dbReference type="EMBL" id="JAIQCV010000011">
    <property type="protein sequence ID" value="KAH1046169.1"/>
    <property type="molecule type" value="Genomic_DNA"/>
</dbReference>
<dbReference type="AlphaFoldDB" id="A0A9D3UL04"/>
<feature type="transmembrane region" description="Helical" evidence="9">
    <location>
        <begin position="497"/>
        <end position="517"/>
    </location>
</feature>
<keyword evidence="9" id="KW-0472">Membrane</keyword>
<evidence type="ECO:0000256" key="1">
    <source>
        <dbReference type="ARBA" id="ARBA00001971"/>
    </source>
</evidence>
<gene>
    <name evidence="10" type="ORF">J1N35_036953</name>
</gene>
<keyword evidence="11" id="KW-1185">Reference proteome</keyword>
<evidence type="ECO:0000256" key="6">
    <source>
        <dbReference type="ARBA" id="ARBA00023004"/>
    </source>
</evidence>
<keyword evidence="7" id="KW-0503">Monooxygenase</keyword>
<dbReference type="Proteomes" id="UP000828251">
    <property type="component" value="Unassembled WGS sequence"/>
</dbReference>
<feature type="binding site" description="axial binding residue" evidence="8">
    <location>
        <position position="492"/>
    </location>
    <ligand>
        <name>heme</name>
        <dbReference type="ChEBI" id="CHEBI:30413"/>
    </ligand>
    <ligandPart>
        <name>Fe</name>
        <dbReference type="ChEBI" id="CHEBI:18248"/>
    </ligandPart>
</feature>
<dbReference type="InterPro" id="IPR002401">
    <property type="entry name" value="Cyt_P450_E_grp-I"/>
</dbReference>
<dbReference type="PROSITE" id="PS00086">
    <property type="entry name" value="CYTOCHROME_P450"/>
    <property type="match status" value="1"/>
</dbReference>
<comment type="similarity">
    <text evidence="2">Belongs to the cytochrome P450 family.</text>
</comment>
<feature type="transmembrane region" description="Helical" evidence="9">
    <location>
        <begin position="26"/>
        <end position="52"/>
    </location>
</feature>
<dbReference type="GO" id="GO:0020037">
    <property type="term" value="F:heme binding"/>
    <property type="evidence" value="ECO:0007669"/>
    <property type="project" value="InterPro"/>
</dbReference>
<keyword evidence="9" id="KW-1133">Transmembrane helix</keyword>
<dbReference type="GO" id="GO:0004497">
    <property type="term" value="F:monooxygenase activity"/>
    <property type="evidence" value="ECO:0007669"/>
    <property type="project" value="UniProtKB-KW"/>
</dbReference>
<keyword evidence="3 8" id="KW-0349">Heme</keyword>
<dbReference type="GO" id="GO:0016705">
    <property type="term" value="F:oxidoreductase activity, acting on paired donors, with incorporation or reduction of molecular oxygen"/>
    <property type="evidence" value="ECO:0007669"/>
    <property type="project" value="InterPro"/>
</dbReference>
<dbReference type="GO" id="GO:0002229">
    <property type="term" value="P:defense response to oomycetes"/>
    <property type="evidence" value="ECO:0007669"/>
    <property type="project" value="UniProtKB-ARBA"/>
</dbReference>
<evidence type="ECO:0000256" key="8">
    <source>
        <dbReference type="PIRSR" id="PIRSR602401-1"/>
    </source>
</evidence>
<sequence>MDYSSFTNTSYQIYQLPSWNRSHDMAVISTLLVSRPLPLVLMLLVFAPLVVVKLKGSIATRKQPPLPPGPIPWPIIGNLPEIWQNKPVFRWILDLMKQLGTDIACIHLGYVHVIAVTSPEIAREFLKKYDSVFASRPKTMAAEYATRGFLSTALVPWGDQWKKMRKVMASNVINPARLSWLLHKRTQEADNLVRFIYNQCINHENMRGGVINLRLAVRQYTGNVIRRMMFNTRYFGKGREDGGPGYEEEQHVESLFKVLMHLNSFILSDYVPWLRPLDLEGHEMIVSEAMRIVNGYHDPLVDERIKEWGQGKRKELQDLLDAFILAKDLNGKPALSAEEIKAQITELMLATVDNPSNAAEWAMAEMLNNPEILRKATDEIDSVVGKSRLVEETDIPKLNYIQCCAREAFRLHPIAPFNVPHVSNADTTVAGYFIPKGSRVLISRRGLDPKVWEEPLEFKPERHLKDEWGSDGVELTENELRFISFGTGRRGCIGVRLGSAVTIMLFARLIQGFTWEVPPNVTKIDLSESEDDTSHDMAVISTLLVSLPLPLGLMLLVFAPLVVVKLKGSITTRKQPPLPPGPIPWPIIGNLPEIWQNKPVFRWILGLMKQLGTDIACIRLGHVHVITVTSPEIAREFLKKHDSVFASRPKTMAAEYATRGFLSTALVPWGDQWKKMRKVMASNVINPARLSWLLHKRTQEADNLVRFIYNQCINHENMHGGVINLRLAVRQYTGNVIRRMMLNTRYFGKGREDGGPGYEEEQHVESLFTVLMHLNSFILSDYVPWLTPLDLEGHEKIVSEAMRIVNGYNDPLVDERIKEWGQGKRKEPQDLLDAFILAKDLNGKPALSAEEIKAQITELMLATVDNPANAAEWAMAEMLNNPEILRKATDEIDSVVGKSRLVEETDIPKLNYIKCCAREAFRLHPIAPFNVPHVSNADTTVAGYFIPKGSRVLISRRGLDPKVWEEPLEFKPERHLKDEWGSDGVELTENELRFISFGTVRRGCIGVGLGSAVTIMLFARLIQGFTWEVPPNVTKIDLSESEDDTLLAKPLHALAKPRLSPALYTQL</sequence>
<dbReference type="PANTHER" id="PTHR47944">
    <property type="entry name" value="CYTOCHROME P450 98A9"/>
    <property type="match status" value="1"/>
</dbReference>
<dbReference type="OrthoDB" id="2789670at2759"/>
<name>A0A9D3UL04_9ROSI</name>
<evidence type="ECO:0000256" key="9">
    <source>
        <dbReference type="SAM" id="Phobius"/>
    </source>
</evidence>
<dbReference type="GO" id="GO:0006569">
    <property type="term" value="P:L-tryptophan catabolic process"/>
    <property type="evidence" value="ECO:0007669"/>
    <property type="project" value="UniProtKB-ARBA"/>
</dbReference>
<reference evidence="10 11" key="1">
    <citation type="journal article" date="2021" name="Plant Biotechnol. J.">
        <title>Multi-omics assisted identification of the key and species-specific regulatory components of drought-tolerant mechanisms in Gossypium stocksii.</title>
        <authorList>
            <person name="Yu D."/>
            <person name="Ke L."/>
            <person name="Zhang D."/>
            <person name="Wu Y."/>
            <person name="Sun Y."/>
            <person name="Mei J."/>
            <person name="Sun J."/>
            <person name="Sun Y."/>
        </authorList>
    </citation>
    <scope>NUCLEOTIDE SEQUENCE [LARGE SCALE GENOMIC DNA]</scope>
    <source>
        <strain evidence="11">cv. E1</strain>
        <tissue evidence="10">Leaf</tissue>
    </source>
</reference>